<comment type="domain">
    <text evidence="3">2 residues (Tyr-66 and Arg-69) present in a large hydrophobic pocket are probably involved in substrate specificity. They are important for desuccinylation activity, but dispensable for deacetylation activity.</text>
</comment>
<dbReference type="EMBL" id="FPBX01000010">
    <property type="protein sequence ID" value="SFU58975.1"/>
    <property type="molecule type" value="Genomic_DNA"/>
</dbReference>
<dbReference type="GO" id="GO:0036054">
    <property type="term" value="F:protein-malonyllysine demalonylase activity"/>
    <property type="evidence" value="ECO:0007669"/>
    <property type="project" value="InterPro"/>
</dbReference>
<keyword evidence="7" id="KW-1185">Reference proteome</keyword>
<sequence>MGVARVRAWLQTARRIAVLTGAGMSAESGVPTFRDAQTGYWAQYRPEDMATEAGYRAQPGLVWRWYAHRRALLRGVAPNAGHVALAHFAQRHPGRLTLITQNVDGLHQQAGSPDVLCLHGDLLADRWLNPPRPCCHLEDSAAGEPPYCSTCGNLLRPGVVWFGEALPLAVLEAAQQAARACDLMLVVGTAGAVYPAAGLARLAREAGAQVAVLNPAPSELDDAAHAVLRGTAAQCLPALLAPADPQE</sequence>
<dbReference type="GO" id="GO:0036055">
    <property type="term" value="F:protein-succinyllysine desuccinylase activity"/>
    <property type="evidence" value="ECO:0007669"/>
    <property type="project" value="UniProtKB-UniRule"/>
</dbReference>
<evidence type="ECO:0000313" key="7">
    <source>
        <dbReference type="Proteomes" id="UP000183656"/>
    </source>
</evidence>
<evidence type="ECO:0000259" key="5">
    <source>
        <dbReference type="PROSITE" id="PS50305"/>
    </source>
</evidence>
<dbReference type="SUPFAM" id="SSF52467">
    <property type="entry name" value="DHS-like NAD/FAD-binding domain"/>
    <property type="match status" value="1"/>
</dbReference>
<dbReference type="Gene3D" id="3.30.1600.10">
    <property type="entry name" value="SIR2/SIRT2 'Small Domain"/>
    <property type="match status" value="1"/>
</dbReference>
<dbReference type="PANTHER" id="PTHR11085:SF4">
    <property type="entry name" value="NAD-DEPENDENT PROTEIN DEACYLASE"/>
    <property type="match status" value="1"/>
</dbReference>
<dbReference type="GO" id="GO:0070403">
    <property type="term" value="F:NAD+ binding"/>
    <property type="evidence" value="ECO:0007669"/>
    <property type="project" value="UniProtKB-UniRule"/>
</dbReference>
<dbReference type="Proteomes" id="UP000183656">
    <property type="component" value="Unassembled WGS sequence"/>
</dbReference>
<feature type="binding site" evidence="3">
    <location>
        <position position="232"/>
    </location>
    <ligand>
        <name>NAD(+)</name>
        <dbReference type="ChEBI" id="CHEBI:57540"/>
    </ligand>
</feature>
<keyword evidence="2 3" id="KW-0520">NAD</keyword>
<feature type="binding site" evidence="3">
    <location>
        <position position="69"/>
    </location>
    <ligand>
        <name>substrate</name>
    </ligand>
</feature>
<name>A0A1I7HE29_9BURK</name>
<dbReference type="InterPro" id="IPR003000">
    <property type="entry name" value="Sirtuin"/>
</dbReference>
<evidence type="ECO:0000256" key="1">
    <source>
        <dbReference type="ARBA" id="ARBA00022679"/>
    </source>
</evidence>
<keyword evidence="3" id="KW-0963">Cytoplasm</keyword>
<dbReference type="PROSITE" id="PS50305">
    <property type="entry name" value="SIRTUIN"/>
    <property type="match status" value="1"/>
</dbReference>
<dbReference type="Pfam" id="PF02146">
    <property type="entry name" value="SIR2"/>
    <property type="match status" value="1"/>
</dbReference>
<evidence type="ECO:0000313" key="6">
    <source>
        <dbReference type="EMBL" id="SFU58975.1"/>
    </source>
</evidence>
<comment type="catalytic activity">
    <reaction evidence="3">
        <text>N(6)-acetyl-L-lysyl-[protein] + NAD(+) + H2O = 2''-O-acetyl-ADP-D-ribose + nicotinamide + L-lysyl-[protein]</text>
        <dbReference type="Rhea" id="RHEA:43636"/>
        <dbReference type="Rhea" id="RHEA-COMP:9752"/>
        <dbReference type="Rhea" id="RHEA-COMP:10731"/>
        <dbReference type="ChEBI" id="CHEBI:15377"/>
        <dbReference type="ChEBI" id="CHEBI:17154"/>
        <dbReference type="ChEBI" id="CHEBI:29969"/>
        <dbReference type="ChEBI" id="CHEBI:57540"/>
        <dbReference type="ChEBI" id="CHEBI:61930"/>
        <dbReference type="ChEBI" id="CHEBI:83767"/>
        <dbReference type="EC" id="2.3.1.286"/>
    </reaction>
</comment>
<comment type="caution">
    <text evidence="3 4">Lacks conserved residue(s) required for the propagation of feature annotation.</text>
</comment>
<dbReference type="EC" id="2.3.1.286" evidence="3"/>
<feature type="domain" description="Deacetylase sirtuin-type" evidence="5">
    <location>
        <begin position="1"/>
        <end position="247"/>
    </location>
</feature>
<protein>
    <recommendedName>
        <fullName evidence="3">NAD-dependent protein deacylase</fullName>
        <ecNumber evidence="3">2.3.1.286</ecNumber>
    </recommendedName>
    <alternativeName>
        <fullName evidence="3">Regulatory protein SIR2 homolog</fullName>
    </alternativeName>
</protein>
<evidence type="ECO:0000256" key="2">
    <source>
        <dbReference type="ARBA" id="ARBA00023027"/>
    </source>
</evidence>
<evidence type="ECO:0000256" key="3">
    <source>
        <dbReference type="HAMAP-Rule" id="MF_01121"/>
    </source>
</evidence>
<dbReference type="NCBIfam" id="NF001753">
    <property type="entry name" value="PRK00481.1-3"/>
    <property type="match status" value="1"/>
</dbReference>
<comment type="subcellular location">
    <subcellularLocation>
        <location evidence="3">Cytoplasm</location>
    </subcellularLocation>
</comment>
<dbReference type="Gene3D" id="3.40.50.1220">
    <property type="entry name" value="TPP-binding domain"/>
    <property type="match status" value="1"/>
</dbReference>
<comment type="function">
    <text evidence="3">NAD-dependent lysine deacetylase and desuccinylase that specifically removes acetyl and succinyl groups on target proteins. Modulates the activities of several proteins which are inactive in their acylated form.</text>
</comment>
<dbReference type="HAMAP" id="MF_01121">
    <property type="entry name" value="Sirtuin_ClassIII"/>
    <property type="match status" value="1"/>
</dbReference>
<dbReference type="InterPro" id="IPR027546">
    <property type="entry name" value="Sirtuin_class_III"/>
</dbReference>
<feature type="binding site" evidence="3">
    <location>
        <begin position="101"/>
        <end position="104"/>
    </location>
    <ligand>
        <name>NAD(+)</name>
        <dbReference type="ChEBI" id="CHEBI:57540"/>
    </ligand>
</feature>
<dbReference type="InterPro" id="IPR026591">
    <property type="entry name" value="Sirtuin_cat_small_dom_sf"/>
</dbReference>
<dbReference type="STRING" id="343013.SAMN04489707_101033"/>
<gene>
    <name evidence="3" type="primary">cobB</name>
    <name evidence="6" type="ORF">SAMN04489707_101033</name>
</gene>
<reference evidence="6 7" key="1">
    <citation type="submission" date="2016-10" db="EMBL/GenBank/DDBJ databases">
        <authorList>
            <person name="de Groot N.N."/>
        </authorList>
    </citation>
    <scope>NUCLEOTIDE SEQUENCE [LARGE SCALE GENOMIC DNA]</scope>
    <source>
        <strain evidence="6 7">R-24608</strain>
    </source>
</reference>
<comment type="similarity">
    <text evidence="3">Belongs to the sirtuin family. Class III subfamily.</text>
</comment>
<dbReference type="GO" id="GO:0005737">
    <property type="term" value="C:cytoplasm"/>
    <property type="evidence" value="ECO:0007669"/>
    <property type="project" value="UniProtKB-SubCell"/>
</dbReference>
<comment type="catalytic activity">
    <reaction evidence="3">
        <text>N(6)-succinyl-L-lysyl-[protein] + NAD(+) + H2O = 2''-O-succinyl-ADP-D-ribose + nicotinamide + L-lysyl-[protein]</text>
        <dbReference type="Rhea" id="RHEA:47668"/>
        <dbReference type="Rhea" id="RHEA-COMP:9752"/>
        <dbReference type="Rhea" id="RHEA-COMP:11877"/>
        <dbReference type="ChEBI" id="CHEBI:15377"/>
        <dbReference type="ChEBI" id="CHEBI:17154"/>
        <dbReference type="ChEBI" id="CHEBI:29969"/>
        <dbReference type="ChEBI" id="CHEBI:57540"/>
        <dbReference type="ChEBI" id="CHEBI:87830"/>
        <dbReference type="ChEBI" id="CHEBI:87832"/>
    </reaction>
</comment>
<feature type="binding site" evidence="3">
    <location>
        <begin position="214"/>
        <end position="216"/>
    </location>
    <ligand>
        <name>NAD(+)</name>
        <dbReference type="ChEBI" id="CHEBI:57540"/>
    </ligand>
</feature>
<dbReference type="InterPro" id="IPR026590">
    <property type="entry name" value="Ssirtuin_cat_dom"/>
</dbReference>
<feature type="binding site" evidence="3">
    <location>
        <position position="66"/>
    </location>
    <ligand>
        <name>substrate</name>
    </ligand>
</feature>
<proteinExistence type="inferred from homology"/>
<accession>A0A1I7HE29</accession>
<dbReference type="InterPro" id="IPR050134">
    <property type="entry name" value="NAD-dep_sirtuin_deacylases"/>
</dbReference>
<dbReference type="PANTHER" id="PTHR11085">
    <property type="entry name" value="NAD-DEPENDENT PROTEIN DEACYLASE SIRTUIN-5, MITOCHONDRIAL-RELATED"/>
    <property type="match status" value="1"/>
</dbReference>
<organism evidence="6 7">
    <name type="scientific">Paenacidovorax caeni</name>
    <dbReference type="NCBI Taxonomy" id="343013"/>
    <lineage>
        <taxon>Bacteria</taxon>
        <taxon>Pseudomonadati</taxon>
        <taxon>Pseudomonadota</taxon>
        <taxon>Betaproteobacteria</taxon>
        <taxon>Burkholderiales</taxon>
        <taxon>Comamonadaceae</taxon>
        <taxon>Paenacidovorax</taxon>
    </lineage>
</organism>
<feature type="active site" description="Proton acceptor" evidence="3">
    <location>
        <position position="119"/>
    </location>
</feature>
<dbReference type="InterPro" id="IPR029035">
    <property type="entry name" value="DHS-like_NAD/FAD-binding_dom"/>
</dbReference>
<keyword evidence="1" id="KW-0808">Transferase</keyword>
<evidence type="ECO:0000256" key="4">
    <source>
        <dbReference type="PROSITE-ProRule" id="PRU00236"/>
    </source>
</evidence>
<dbReference type="AlphaFoldDB" id="A0A1I7HE29"/>
<dbReference type="GO" id="GO:0017136">
    <property type="term" value="F:histone deacetylase activity, NAD-dependent"/>
    <property type="evidence" value="ECO:0007669"/>
    <property type="project" value="TreeGrafter"/>
</dbReference>
<dbReference type="OrthoDB" id="9800582at2"/>